<protein>
    <recommendedName>
        <fullName evidence="4">O-antigen ligase family protein</fullName>
    </recommendedName>
</protein>
<reference evidence="2 3" key="1">
    <citation type="submission" date="2016-10" db="EMBL/GenBank/DDBJ databases">
        <title>Comparative genomics of Bacillus thuringiensis reveals a path to pathogens against multiple invertebrate hosts.</title>
        <authorList>
            <person name="Zheng J."/>
            <person name="Gao Q."/>
            <person name="Liu H."/>
            <person name="Peng D."/>
            <person name="Ruan L."/>
            <person name="Sun M."/>
        </authorList>
    </citation>
    <scope>NUCLEOTIDE SEQUENCE [LARGE SCALE GENOMIC DNA]</scope>
    <source>
        <strain evidence="2">CTC</strain>
    </source>
</reference>
<feature type="transmembrane region" description="Helical" evidence="1">
    <location>
        <begin position="175"/>
        <end position="196"/>
    </location>
</feature>
<keyword evidence="1" id="KW-0812">Transmembrane</keyword>
<dbReference type="EMBL" id="NFEL01000053">
    <property type="protein sequence ID" value="OUA03811.1"/>
    <property type="molecule type" value="Genomic_DNA"/>
</dbReference>
<feature type="transmembrane region" description="Helical" evidence="1">
    <location>
        <begin position="12"/>
        <end position="37"/>
    </location>
</feature>
<name>A0A243GB62_BACTF</name>
<feature type="transmembrane region" description="Helical" evidence="1">
    <location>
        <begin position="376"/>
        <end position="401"/>
    </location>
</feature>
<proteinExistence type="predicted"/>
<feature type="transmembrane region" description="Helical" evidence="1">
    <location>
        <begin position="413"/>
        <end position="430"/>
    </location>
</feature>
<evidence type="ECO:0008006" key="4">
    <source>
        <dbReference type="Google" id="ProtNLM"/>
    </source>
</evidence>
<feature type="transmembrane region" description="Helical" evidence="1">
    <location>
        <begin position="104"/>
        <end position="123"/>
    </location>
</feature>
<keyword evidence="1" id="KW-1133">Transmembrane helix</keyword>
<gene>
    <name evidence="2" type="ORF">BK772_28370</name>
</gene>
<feature type="transmembrane region" description="Helical" evidence="1">
    <location>
        <begin position="135"/>
        <end position="155"/>
    </location>
</feature>
<feature type="transmembrane region" description="Helical" evidence="1">
    <location>
        <begin position="258"/>
        <end position="276"/>
    </location>
</feature>
<keyword evidence="1" id="KW-0472">Membrane</keyword>
<evidence type="ECO:0000313" key="2">
    <source>
        <dbReference type="EMBL" id="OUA03811.1"/>
    </source>
</evidence>
<feature type="transmembrane region" description="Helical" evidence="1">
    <location>
        <begin position="227"/>
        <end position="246"/>
    </location>
</feature>
<dbReference type="InterPro" id="IPR049504">
    <property type="entry name" value="O-antigen_lig"/>
</dbReference>
<feature type="transmembrane region" description="Helical" evidence="1">
    <location>
        <begin position="436"/>
        <end position="454"/>
    </location>
</feature>
<sequence length="459" mass="52203">MVTKLKQTDNYFPHFLLLFIVFQPILDLLTSFSIYILHMSATVGIVVRFAFMLLALGYLLLHHKQQGAKKYILYLCLFGIVLAIGLVNNLMVKSPVSFGEEVKFILKSVYPIVLLFGYIIALKELKNNEFAFHKIITYFLYATLILSISIIVAMATGTDFPSYPNSKIGSRGWFFAGNDLSSIFAIMFPIVVLYSVHKTTSFSKVYYWIPTVLAMYASIMIGTKVGYGAIVITLGIALFFLFIEYMMHRKKEGKGFTYLVNTVVAAVVLGGLLVLTPQTPIAKNMSIHLQIYEYKKSVQEEKDRKEGKEVKEEEHKQGELTDSEMKSLIYSDRDKFLKVYKQYYKEAPLSQKLFGMGYAGNYTTKMKLVEMDFHDLFFAFGIVGFLMYLLPLLYFGIKIFIRLITNFKKLFSVKHMLLASTLVLSLGIGFMSGHVLTAPAVSIFFVVILAYLIVDLEIE</sequence>
<comment type="caution">
    <text evidence="2">The sequence shown here is derived from an EMBL/GenBank/DDBJ whole genome shotgun (WGS) entry which is preliminary data.</text>
</comment>
<dbReference type="Pfam" id="PF13425">
    <property type="entry name" value="O-antigen_lig"/>
    <property type="match status" value="1"/>
</dbReference>
<dbReference type="RefSeq" id="WP_060629729.1">
    <property type="nucleotide sequence ID" value="NZ_NFEL01000053.1"/>
</dbReference>
<feature type="transmembrane region" description="Helical" evidence="1">
    <location>
        <begin position="205"/>
        <end position="221"/>
    </location>
</feature>
<feature type="transmembrane region" description="Helical" evidence="1">
    <location>
        <begin position="43"/>
        <end position="61"/>
    </location>
</feature>
<dbReference type="Proteomes" id="UP000195030">
    <property type="component" value="Unassembled WGS sequence"/>
</dbReference>
<feature type="transmembrane region" description="Helical" evidence="1">
    <location>
        <begin position="73"/>
        <end position="92"/>
    </location>
</feature>
<evidence type="ECO:0000313" key="3">
    <source>
        <dbReference type="Proteomes" id="UP000195030"/>
    </source>
</evidence>
<accession>A0A243GB62</accession>
<evidence type="ECO:0000256" key="1">
    <source>
        <dbReference type="SAM" id="Phobius"/>
    </source>
</evidence>
<organism evidence="2 3">
    <name type="scientific">Bacillus thuringiensis subsp. finitimus</name>
    <dbReference type="NCBI Taxonomy" id="29337"/>
    <lineage>
        <taxon>Bacteria</taxon>
        <taxon>Bacillati</taxon>
        <taxon>Bacillota</taxon>
        <taxon>Bacilli</taxon>
        <taxon>Bacillales</taxon>
        <taxon>Bacillaceae</taxon>
        <taxon>Bacillus</taxon>
        <taxon>Bacillus cereus group</taxon>
    </lineage>
</organism>
<dbReference type="AlphaFoldDB" id="A0A243GB62"/>